<evidence type="ECO:0000256" key="1">
    <source>
        <dbReference type="ARBA" id="ARBA00022723"/>
    </source>
</evidence>
<evidence type="ECO:0000259" key="6">
    <source>
        <dbReference type="PROSITE" id="PS50016"/>
    </source>
</evidence>
<dbReference type="InterPro" id="IPR001965">
    <property type="entry name" value="Znf_PHD"/>
</dbReference>
<dbReference type="Pfam" id="PF00628">
    <property type="entry name" value="PHD"/>
    <property type="match status" value="2"/>
</dbReference>
<evidence type="ECO:0000256" key="3">
    <source>
        <dbReference type="ARBA" id="ARBA00022833"/>
    </source>
</evidence>
<sequence length="621" mass="69028">MGDEEGTGTGDGTYCVEGLKSESVNNGSAIGNGNDSGQWNSGGSKSFRTYKRRKHVRSSSDGKVQQDWRVCAEAASQLTEQTLKEPGHTVIEKNSVEEVHLPMDGSDDCSQRHWRNVILEHMYRSSSVDESCIRGCIWKALVSNHGTDGTMVVKESGHCDEDRLKASQTWCMPNGSQKAANGHAGAISSGCLNESDHNNNTEKCQRALFNILISDKFTSLCKLLFENFQGIKADFFDFSIINLRMKEGAYEHSPVLFSSDIQQVWRKLQEIGSEFVSLAKSLSNMSRTAYHEQVGGRIHSPYEDGEHEDFTAKQFLPRQSDSQIKPVQTEDCGVFKFCTCRQCGGKADGRDYLLCDSCEEMYHISCIEPAIKEIPPKSWYCAVCTASRIASPHQNCEVCDRLIAPKSLSNGGDDETSAVNEETSIGIEENSNCGMDDVLQPSKGGKNSLPCKICGNEVEDGEKLKACGHSFCPNKYYHARCLTTKQLKSYGPRWYCPSCLCRVCLADQDDDKIILCDGCDHAYHIYCIKPLRTSIPRGKWFCRKCNAGIQAIRRAKRAYETIEIKHRKKGVVGSMPVENLEKRWNDKGEEASEKSGGMDMLLTAAKTLKFEENLGAIEIGL</sequence>
<dbReference type="PANTHER" id="PTHR47162">
    <property type="entry name" value="OS02G0192300 PROTEIN"/>
    <property type="match status" value="1"/>
</dbReference>
<accession>A0A833XKW6</accession>
<dbReference type="PANTHER" id="PTHR47162:SF9">
    <property type="entry name" value="PHD FINGER PROTEIN EHD3-LIKE"/>
    <property type="match status" value="1"/>
</dbReference>
<dbReference type="PROSITE" id="PS50089">
    <property type="entry name" value="ZF_RING_2"/>
    <property type="match status" value="2"/>
</dbReference>
<dbReference type="AlphaFoldDB" id="A0A833XKW6"/>
<gene>
    <name evidence="9" type="primary">LOC109019079</name>
</gene>
<dbReference type="KEGG" id="jre:109019079"/>
<dbReference type="InterPro" id="IPR019786">
    <property type="entry name" value="Zinc_finger_PHD-type_CS"/>
</dbReference>
<feature type="compositionally biased region" description="Basic residues" evidence="5">
    <location>
        <begin position="48"/>
        <end position="57"/>
    </location>
</feature>
<feature type="domain" description="RING-type" evidence="7">
    <location>
        <begin position="501"/>
        <end position="546"/>
    </location>
</feature>
<dbReference type="PROSITE" id="PS01359">
    <property type="entry name" value="ZF_PHD_1"/>
    <property type="match status" value="2"/>
</dbReference>
<dbReference type="SMART" id="SM00184">
    <property type="entry name" value="RING"/>
    <property type="match status" value="3"/>
</dbReference>
<evidence type="ECO:0000313" key="9">
    <source>
        <dbReference type="RefSeq" id="XP_018856847.1"/>
    </source>
</evidence>
<evidence type="ECO:0000259" key="7">
    <source>
        <dbReference type="PROSITE" id="PS50089"/>
    </source>
</evidence>
<evidence type="ECO:0000256" key="5">
    <source>
        <dbReference type="SAM" id="MobiDB-lite"/>
    </source>
</evidence>
<name>A0A833XKW6_JUGRE</name>
<evidence type="ECO:0000256" key="2">
    <source>
        <dbReference type="ARBA" id="ARBA00022771"/>
    </source>
</evidence>
<dbReference type="RefSeq" id="XP_018856847.1">
    <property type="nucleotide sequence ID" value="XM_019001302.2"/>
</dbReference>
<feature type="domain" description="RING-type" evidence="7">
    <location>
        <begin position="451"/>
        <end position="499"/>
    </location>
</feature>
<keyword evidence="1" id="KW-0479">Metal-binding</keyword>
<dbReference type="OrthoDB" id="1903104at2759"/>
<feature type="compositionally biased region" description="Polar residues" evidence="5">
    <location>
        <begin position="23"/>
        <end position="47"/>
    </location>
</feature>
<keyword evidence="8" id="KW-1185">Reference proteome</keyword>
<dbReference type="InterPro" id="IPR011011">
    <property type="entry name" value="Znf_FYVE_PHD"/>
</dbReference>
<protein>
    <submittedName>
        <fullName evidence="9">PHD finger protein EHD3-like isoform X1</fullName>
    </submittedName>
</protein>
<evidence type="ECO:0000256" key="4">
    <source>
        <dbReference type="PROSITE-ProRule" id="PRU00175"/>
    </source>
</evidence>
<dbReference type="SMART" id="SM00249">
    <property type="entry name" value="PHD"/>
    <property type="match status" value="3"/>
</dbReference>
<accession>A0A2I4HL73</accession>
<feature type="domain" description="PHD-type" evidence="6">
    <location>
        <begin position="498"/>
        <end position="548"/>
    </location>
</feature>
<dbReference type="InterPro" id="IPR019787">
    <property type="entry name" value="Znf_PHD-finger"/>
</dbReference>
<dbReference type="GO" id="GO:0008270">
    <property type="term" value="F:zinc ion binding"/>
    <property type="evidence" value="ECO:0007669"/>
    <property type="project" value="UniProtKB-KW"/>
</dbReference>
<dbReference type="Gene3D" id="3.30.40.10">
    <property type="entry name" value="Zinc/RING finger domain, C3HC4 (zinc finger)"/>
    <property type="match status" value="1"/>
</dbReference>
<reference evidence="9" key="1">
    <citation type="submission" date="2022-04" db="UniProtKB">
        <authorList>
            <consortium name="RefSeq"/>
        </authorList>
    </citation>
    <scope>IDENTIFICATION</scope>
    <source>
        <tissue evidence="9">Leaves</tissue>
    </source>
</reference>
<dbReference type="InterPro" id="IPR001841">
    <property type="entry name" value="Znf_RING"/>
</dbReference>
<keyword evidence="2 4" id="KW-0863">Zinc-finger</keyword>
<dbReference type="PROSITE" id="PS50016">
    <property type="entry name" value="ZF_PHD_2"/>
    <property type="match status" value="2"/>
</dbReference>
<dbReference type="FunFam" id="2.30.30.1150:FF:000005">
    <property type="entry name" value="PHD finger protein EHD3 isoform A"/>
    <property type="match status" value="1"/>
</dbReference>
<dbReference type="STRING" id="51240.A0A2I4HL73"/>
<feature type="region of interest" description="Disordered" evidence="5">
    <location>
        <begin position="23"/>
        <end position="59"/>
    </location>
</feature>
<keyword evidence="3" id="KW-0862">Zinc</keyword>
<dbReference type="Proteomes" id="UP000235220">
    <property type="component" value="Chromosome 6"/>
</dbReference>
<organism evidence="9">
    <name type="scientific">Juglans regia</name>
    <name type="common">English walnut</name>
    <dbReference type="NCBI Taxonomy" id="51240"/>
    <lineage>
        <taxon>Eukaryota</taxon>
        <taxon>Viridiplantae</taxon>
        <taxon>Streptophyta</taxon>
        <taxon>Embryophyta</taxon>
        <taxon>Tracheophyta</taxon>
        <taxon>Spermatophyta</taxon>
        <taxon>Magnoliopsida</taxon>
        <taxon>eudicotyledons</taxon>
        <taxon>Gunneridae</taxon>
        <taxon>Pentapetalae</taxon>
        <taxon>rosids</taxon>
        <taxon>fabids</taxon>
        <taxon>Fagales</taxon>
        <taxon>Juglandaceae</taxon>
        <taxon>Juglans</taxon>
    </lineage>
</organism>
<feature type="domain" description="PHD-type" evidence="6">
    <location>
        <begin position="335"/>
        <end position="387"/>
    </location>
</feature>
<dbReference type="SUPFAM" id="SSF57903">
    <property type="entry name" value="FYVE/PHD zinc finger"/>
    <property type="match status" value="3"/>
</dbReference>
<proteinExistence type="predicted"/>
<dbReference type="Gramene" id="Jr06_03230_p1">
    <property type="protein sequence ID" value="cds.Jr06_03230_p1"/>
    <property type="gene ID" value="Jr06_03230"/>
</dbReference>
<dbReference type="Gene3D" id="2.30.30.1150">
    <property type="match status" value="1"/>
</dbReference>
<dbReference type="InterPro" id="IPR013083">
    <property type="entry name" value="Znf_RING/FYVE/PHD"/>
</dbReference>
<dbReference type="GeneID" id="109019079"/>
<evidence type="ECO:0000313" key="8">
    <source>
        <dbReference type="Proteomes" id="UP000235220"/>
    </source>
</evidence>